<gene>
    <name evidence="3" type="ORF">CC86DRAFT_449238</name>
</gene>
<dbReference type="AlphaFoldDB" id="A0A6A6ZJT3"/>
<dbReference type="Gene3D" id="3.30.360.10">
    <property type="entry name" value="Dihydrodipicolinate Reductase, domain 2"/>
    <property type="match status" value="1"/>
</dbReference>
<reference evidence="3" key="1">
    <citation type="journal article" date="2020" name="Stud. Mycol.">
        <title>101 Dothideomycetes genomes: a test case for predicting lifestyles and emergence of pathogens.</title>
        <authorList>
            <person name="Haridas S."/>
            <person name="Albert R."/>
            <person name="Binder M."/>
            <person name="Bloem J."/>
            <person name="Labutti K."/>
            <person name="Salamov A."/>
            <person name="Andreopoulos B."/>
            <person name="Baker S."/>
            <person name="Barry K."/>
            <person name="Bills G."/>
            <person name="Bluhm B."/>
            <person name="Cannon C."/>
            <person name="Castanera R."/>
            <person name="Culley D."/>
            <person name="Daum C."/>
            <person name="Ezra D."/>
            <person name="Gonzalez J."/>
            <person name="Henrissat B."/>
            <person name="Kuo A."/>
            <person name="Liang C."/>
            <person name="Lipzen A."/>
            <person name="Lutzoni F."/>
            <person name="Magnuson J."/>
            <person name="Mondo S."/>
            <person name="Nolan M."/>
            <person name="Ohm R."/>
            <person name="Pangilinan J."/>
            <person name="Park H.-J."/>
            <person name="Ramirez L."/>
            <person name="Alfaro M."/>
            <person name="Sun H."/>
            <person name="Tritt A."/>
            <person name="Yoshinaga Y."/>
            <person name="Zwiers L.-H."/>
            <person name="Turgeon B."/>
            <person name="Goodwin S."/>
            <person name="Spatafora J."/>
            <person name="Crous P."/>
            <person name="Grigoriev I."/>
        </authorList>
    </citation>
    <scope>NUCLEOTIDE SEQUENCE</scope>
    <source>
        <strain evidence="3">CBS 113818</strain>
    </source>
</reference>
<dbReference type="InterPro" id="IPR051317">
    <property type="entry name" value="Gfo/Idh/MocA_oxidoreduct"/>
</dbReference>
<evidence type="ECO:0000259" key="2">
    <source>
        <dbReference type="Pfam" id="PF22685"/>
    </source>
</evidence>
<dbReference type="OrthoDB" id="446809at2759"/>
<dbReference type="InterPro" id="IPR000683">
    <property type="entry name" value="Gfo/Idh/MocA-like_OxRdtase_N"/>
</dbReference>
<dbReference type="SUPFAM" id="SSF51735">
    <property type="entry name" value="NAD(P)-binding Rossmann-fold domains"/>
    <property type="match status" value="1"/>
</dbReference>
<dbReference type="EMBL" id="MU006240">
    <property type="protein sequence ID" value="KAF2820584.1"/>
    <property type="molecule type" value="Genomic_DNA"/>
</dbReference>
<name>A0A6A6ZJT3_9PLEO</name>
<feature type="domain" description="Gfo/Idh/MocA-like oxidoreductase N-terminal" evidence="1">
    <location>
        <begin position="4"/>
        <end position="129"/>
    </location>
</feature>
<dbReference type="InterPro" id="IPR055080">
    <property type="entry name" value="Gal80p-like_C"/>
</dbReference>
<dbReference type="SUPFAM" id="SSF55347">
    <property type="entry name" value="Glyceraldehyde-3-phosphate dehydrogenase-like, C-terminal domain"/>
    <property type="match status" value="1"/>
</dbReference>
<dbReference type="Gene3D" id="3.40.50.720">
    <property type="entry name" value="NAD(P)-binding Rossmann-like Domain"/>
    <property type="match status" value="1"/>
</dbReference>
<evidence type="ECO:0000313" key="3">
    <source>
        <dbReference type="EMBL" id="KAF2820584.1"/>
    </source>
</evidence>
<evidence type="ECO:0000259" key="1">
    <source>
        <dbReference type="Pfam" id="PF01408"/>
    </source>
</evidence>
<organism evidence="3 4">
    <name type="scientific">Ophiobolus disseminans</name>
    <dbReference type="NCBI Taxonomy" id="1469910"/>
    <lineage>
        <taxon>Eukaryota</taxon>
        <taxon>Fungi</taxon>
        <taxon>Dikarya</taxon>
        <taxon>Ascomycota</taxon>
        <taxon>Pezizomycotina</taxon>
        <taxon>Dothideomycetes</taxon>
        <taxon>Pleosporomycetidae</taxon>
        <taxon>Pleosporales</taxon>
        <taxon>Pleosporineae</taxon>
        <taxon>Phaeosphaeriaceae</taxon>
        <taxon>Ophiobolus</taxon>
    </lineage>
</organism>
<proteinExistence type="predicted"/>
<dbReference type="Pfam" id="PF01408">
    <property type="entry name" value="GFO_IDH_MocA"/>
    <property type="match status" value="1"/>
</dbReference>
<dbReference type="Pfam" id="PF22685">
    <property type="entry name" value="Gal80p_C-like"/>
    <property type="match status" value="1"/>
</dbReference>
<accession>A0A6A6ZJT3</accession>
<keyword evidence="4" id="KW-1185">Reference proteome</keyword>
<dbReference type="PANTHER" id="PTHR43708:SF1">
    <property type="entry name" value="GALACTOSE_LACTOSE METABOLISM REGULATORY PROTEIN GAL80"/>
    <property type="match status" value="1"/>
</dbReference>
<dbReference type="PANTHER" id="PTHR43708">
    <property type="entry name" value="CONSERVED EXPRESSED OXIDOREDUCTASE (EUROFUNG)"/>
    <property type="match status" value="1"/>
</dbReference>
<sequence>MSLIRVALIGLSASAKTSWAGDAHLPYLISPIGRTHIKVGALLNSSFAAAAASKQHFQLPSAVKAYGDPQALARDLDIDLVVCCTRVDVHYPTIAPSLRAGKSVFVEWPLAENIEKARELLAIAKDNGVDASKCIIGLQSRVSPLTLRIKDVLASGTIGTVLSSNVTTFGHLLPRDSLPDSVAYFADRKTGGNPVMIENGHALDYIHHVLGEFKSFDARMQTQRPTLKIFNADGKTTGSVDTDIPDLFSIHGPLIPSDGKVKVAANATLAQTFRLGPPVKNQPTTSWSIAGTTGELLITIQGHFYHSHTIDPVTIQHHDHATDEVTEIEWDWAEYQKELPIRSRMIAEVYERYAEWGREWPGLDDAGVRM</sequence>
<evidence type="ECO:0000313" key="4">
    <source>
        <dbReference type="Proteomes" id="UP000799424"/>
    </source>
</evidence>
<dbReference type="InterPro" id="IPR036291">
    <property type="entry name" value="NAD(P)-bd_dom_sf"/>
</dbReference>
<feature type="domain" description="Gal80p-like C-terminal" evidence="2">
    <location>
        <begin position="144"/>
        <end position="299"/>
    </location>
</feature>
<dbReference type="Proteomes" id="UP000799424">
    <property type="component" value="Unassembled WGS sequence"/>
</dbReference>
<dbReference type="GO" id="GO:0000166">
    <property type="term" value="F:nucleotide binding"/>
    <property type="evidence" value="ECO:0007669"/>
    <property type="project" value="InterPro"/>
</dbReference>
<protein>
    <submittedName>
        <fullName evidence="3">Oxidoreductase family protein</fullName>
    </submittedName>
</protein>